<sequence length="219" mass="23873">MSSNRRSAAPDREHITVVGEAKIDFVPTVVEVNVSISRTEETASLAKANVDQRAARVITLAKEFGVAATEIRASDLSVSPRREYRNDEYQHIGYSADLQVDIRLREIKSFPKLLGMLIDVPVDRILSITPKLEDESAANQAALATAIEDAKGKAATIAQQFGVQLGNVYSIVALPKEEHFYIGGAASRASQEDACFEPGTIAVEGRIEVTFYLAEPDPR</sequence>
<dbReference type="PANTHER" id="PTHR34387">
    <property type="entry name" value="SLR1258 PROTEIN"/>
    <property type="match status" value="1"/>
</dbReference>
<accession>A0ABR6ZZM1</accession>
<reference evidence="1 2" key="1">
    <citation type="submission" date="2020-08" db="EMBL/GenBank/DDBJ databases">
        <title>Novel species isolated from subtropical streams in China.</title>
        <authorList>
            <person name="Lu H."/>
        </authorList>
    </citation>
    <scope>NUCLEOTIDE SEQUENCE [LARGE SCALE GENOMIC DNA]</scope>
    <source>
        <strain evidence="1 2">CY22W</strain>
    </source>
</reference>
<dbReference type="InterPro" id="IPR007497">
    <property type="entry name" value="SIMPL/DUF541"/>
</dbReference>
<dbReference type="RefSeq" id="WP_186902025.1">
    <property type="nucleotide sequence ID" value="NZ_JACOGD010000001.1"/>
</dbReference>
<dbReference type="EMBL" id="JACOGD010000001">
    <property type="protein sequence ID" value="MBC3930113.1"/>
    <property type="molecule type" value="Genomic_DNA"/>
</dbReference>
<evidence type="ECO:0000313" key="2">
    <source>
        <dbReference type="Proteomes" id="UP000654304"/>
    </source>
</evidence>
<organism evidence="1 2">
    <name type="scientific">Undibacterium curvum</name>
    <dbReference type="NCBI Taxonomy" id="2762294"/>
    <lineage>
        <taxon>Bacteria</taxon>
        <taxon>Pseudomonadati</taxon>
        <taxon>Pseudomonadota</taxon>
        <taxon>Betaproteobacteria</taxon>
        <taxon>Burkholderiales</taxon>
        <taxon>Oxalobacteraceae</taxon>
        <taxon>Undibacterium</taxon>
    </lineage>
</organism>
<protein>
    <submittedName>
        <fullName evidence="1">SIMPL domain-containing protein</fullName>
    </submittedName>
</protein>
<dbReference type="Gene3D" id="3.30.70.2970">
    <property type="entry name" value="Protein of unknown function (DUF541), domain 2"/>
    <property type="match status" value="1"/>
</dbReference>
<proteinExistence type="predicted"/>
<dbReference type="Pfam" id="PF04402">
    <property type="entry name" value="SIMPL"/>
    <property type="match status" value="1"/>
</dbReference>
<dbReference type="Proteomes" id="UP000654304">
    <property type="component" value="Unassembled WGS sequence"/>
</dbReference>
<comment type="caution">
    <text evidence="1">The sequence shown here is derived from an EMBL/GenBank/DDBJ whole genome shotgun (WGS) entry which is preliminary data.</text>
</comment>
<dbReference type="PANTHER" id="PTHR34387:SF2">
    <property type="entry name" value="SLR1258 PROTEIN"/>
    <property type="match status" value="1"/>
</dbReference>
<gene>
    <name evidence="1" type="ORF">H8K43_00380</name>
</gene>
<dbReference type="Gene3D" id="3.30.110.170">
    <property type="entry name" value="Protein of unknown function (DUF541), domain 1"/>
    <property type="match status" value="1"/>
</dbReference>
<evidence type="ECO:0000313" key="1">
    <source>
        <dbReference type="EMBL" id="MBC3930113.1"/>
    </source>
</evidence>
<keyword evidence="2" id="KW-1185">Reference proteome</keyword>
<name>A0ABR6ZZM1_9BURK</name>
<dbReference type="InterPro" id="IPR052022">
    <property type="entry name" value="26kDa_periplasmic_antigen"/>
</dbReference>